<reference evidence="2" key="2">
    <citation type="journal article" date="2015" name="Fish Shellfish Immunol.">
        <title>Early steps in the European eel (Anguilla anguilla)-Vibrio vulnificus interaction in the gills: Role of the RtxA13 toxin.</title>
        <authorList>
            <person name="Callol A."/>
            <person name="Pajuelo D."/>
            <person name="Ebbesson L."/>
            <person name="Teles M."/>
            <person name="MacKenzie S."/>
            <person name="Amaro C."/>
        </authorList>
    </citation>
    <scope>NUCLEOTIDE SEQUENCE</scope>
</reference>
<evidence type="ECO:0000256" key="1">
    <source>
        <dbReference type="SAM" id="SignalP"/>
    </source>
</evidence>
<sequence length="32" mass="3655">METSLPALLLKVFLLTRWLLCVHPAQGTCRPF</sequence>
<dbReference type="EMBL" id="GBXM01053969">
    <property type="protein sequence ID" value="JAH54608.1"/>
    <property type="molecule type" value="Transcribed_RNA"/>
</dbReference>
<dbReference type="AlphaFoldDB" id="A0A0E9TPE7"/>
<feature type="signal peptide" evidence="1">
    <location>
        <begin position="1"/>
        <end position="27"/>
    </location>
</feature>
<name>A0A0E9TPE7_ANGAN</name>
<reference evidence="2" key="1">
    <citation type="submission" date="2014-11" db="EMBL/GenBank/DDBJ databases">
        <authorList>
            <person name="Amaro Gonzalez C."/>
        </authorList>
    </citation>
    <scope>NUCLEOTIDE SEQUENCE</scope>
</reference>
<protein>
    <submittedName>
        <fullName evidence="2">Uncharacterized protein</fullName>
    </submittedName>
</protein>
<organism evidence="2">
    <name type="scientific">Anguilla anguilla</name>
    <name type="common">European freshwater eel</name>
    <name type="synonym">Muraena anguilla</name>
    <dbReference type="NCBI Taxonomy" id="7936"/>
    <lineage>
        <taxon>Eukaryota</taxon>
        <taxon>Metazoa</taxon>
        <taxon>Chordata</taxon>
        <taxon>Craniata</taxon>
        <taxon>Vertebrata</taxon>
        <taxon>Euteleostomi</taxon>
        <taxon>Actinopterygii</taxon>
        <taxon>Neopterygii</taxon>
        <taxon>Teleostei</taxon>
        <taxon>Anguilliformes</taxon>
        <taxon>Anguillidae</taxon>
        <taxon>Anguilla</taxon>
    </lineage>
</organism>
<proteinExistence type="predicted"/>
<evidence type="ECO:0000313" key="2">
    <source>
        <dbReference type="EMBL" id="JAH54608.1"/>
    </source>
</evidence>
<keyword evidence="1" id="KW-0732">Signal</keyword>
<feature type="chain" id="PRO_5002432953" evidence="1">
    <location>
        <begin position="28"/>
        <end position="32"/>
    </location>
</feature>
<accession>A0A0E9TPE7</accession>